<dbReference type="SUPFAM" id="SSF53474">
    <property type="entry name" value="alpha/beta-Hydrolases"/>
    <property type="match status" value="1"/>
</dbReference>
<dbReference type="RefSeq" id="WP_345654887.1">
    <property type="nucleotide sequence ID" value="NZ_BAABKB010000023.1"/>
</dbReference>
<dbReference type="EMBL" id="BAABKB010000023">
    <property type="protein sequence ID" value="GAA5022771.1"/>
    <property type="molecule type" value="Genomic_DNA"/>
</dbReference>
<dbReference type="InterPro" id="IPR029058">
    <property type="entry name" value="AB_hydrolase_fold"/>
</dbReference>
<reference evidence="4" key="1">
    <citation type="journal article" date="2019" name="Int. J. Syst. Evol. Microbiol.">
        <title>The Global Catalogue of Microorganisms (GCM) 10K type strain sequencing project: providing services to taxonomists for standard genome sequencing and annotation.</title>
        <authorList>
            <consortium name="The Broad Institute Genomics Platform"/>
            <consortium name="The Broad Institute Genome Sequencing Center for Infectious Disease"/>
            <person name="Wu L."/>
            <person name="Ma J."/>
        </authorList>
    </citation>
    <scope>NUCLEOTIDE SEQUENCE [LARGE SCALE GENOMIC DNA]</scope>
    <source>
        <strain evidence="4">JCM 18409</strain>
    </source>
</reference>
<dbReference type="PANTHER" id="PTHR48081:SF8">
    <property type="entry name" value="ALPHA_BETA HYDROLASE FOLD-3 DOMAIN-CONTAINING PROTEIN-RELATED"/>
    <property type="match status" value="1"/>
</dbReference>
<evidence type="ECO:0000256" key="1">
    <source>
        <dbReference type="ARBA" id="ARBA00022801"/>
    </source>
</evidence>
<comment type="caution">
    <text evidence="3">The sequence shown here is derived from an EMBL/GenBank/DDBJ whole genome shotgun (WGS) entry which is preliminary data.</text>
</comment>
<name>A0ABP9J752_9ACTN</name>
<protein>
    <submittedName>
        <fullName evidence="3">Alpha/beta hydrolase</fullName>
    </submittedName>
</protein>
<keyword evidence="4" id="KW-1185">Reference proteome</keyword>
<feature type="domain" description="Alpha/beta hydrolase fold-3" evidence="2">
    <location>
        <begin position="79"/>
        <end position="274"/>
    </location>
</feature>
<accession>A0ABP9J752</accession>
<dbReference type="PANTHER" id="PTHR48081">
    <property type="entry name" value="AB HYDROLASE SUPERFAMILY PROTEIN C4A8.06C"/>
    <property type="match status" value="1"/>
</dbReference>
<evidence type="ECO:0000259" key="2">
    <source>
        <dbReference type="Pfam" id="PF07859"/>
    </source>
</evidence>
<evidence type="ECO:0000313" key="3">
    <source>
        <dbReference type="EMBL" id="GAA5022771.1"/>
    </source>
</evidence>
<dbReference type="Proteomes" id="UP001501759">
    <property type="component" value="Unassembled WGS sequence"/>
</dbReference>
<gene>
    <name evidence="3" type="ORF">GCM10023335_54930</name>
</gene>
<organism evidence="3 4">
    <name type="scientific">Streptomyces siamensis</name>
    <dbReference type="NCBI Taxonomy" id="1274986"/>
    <lineage>
        <taxon>Bacteria</taxon>
        <taxon>Bacillati</taxon>
        <taxon>Actinomycetota</taxon>
        <taxon>Actinomycetes</taxon>
        <taxon>Kitasatosporales</taxon>
        <taxon>Streptomycetaceae</taxon>
        <taxon>Streptomyces</taxon>
    </lineage>
</organism>
<dbReference type="GO" id="GO:0016787">
    <property type="term" value="F:hydrolase activity"/>
    <property type="evidence" value="ECO:0007669"/>
    <property type="project" value="UniProtKB-KW"/>
</dbReference>
<dbReference type="Pfam" id="PF07859">
    <property type="entry name" value="Abhydrolase_3"/>
    <property type="match status" value="1"/>
</dbReference>
<evidence type="ECO:0000313" key="4">
    <source>
        <dbReference type="Proteomes" id="UP001501759"/>
    </source>
</evidence>
<proteinExistence type="predicted"/>
<dbReference type="Gene3D" id="3.40.50.1820">
    <property type="entry name" value="alpha/beta hydrolase"/>
    <property type="match status" value="1"/>
</dbReference>
<keyword evidence="1 3" id="KW-0378">Hydrolase</keyword>
<sequence length="306" mass="32096">MSDHVLTSEEPPCEAVEKVTCLPPSVGRAPGTGVGGPGSGNRTQADVEERWAAIFGGPQGSVAVHMVRPKQACGPLPTVLYLHGGNGETDSRGGHDRLIRELAVGAQAAVLYPEYTLTPNTSYRTALEECCTVARWITEHGSGHGMDPTRLAVVGHFAGGNMSAALTLMATERAVATFALQVLLYPLPHRSAAASTPPSGKRDITSRFRDHHTTDTHQDVEAGDVLETSGQRLTGLPPALVVTAETDVLQDAGQTYAAKLRSAGVAVSTVHYDRAVRAPAPPSARAPHAAITHVISALKQAFADGR</sequence>
<dbReference type="InterPro" id="IPR050300">
    <property type="entry name" value="GDXG_lipolytic_enzyme"/>
</dbReference>
<dbReference type="InterPro" id="IPR013094">
    <property type="entry name" value="AB_hydrolase_3"/>
</dbReference>